<evidence type="ECO:0000256" key="1">
    <source>
        <dbReference type="ARBA" id="ARBA00007228"/>
    </source>
</evidence>
<dbReference type="RefSeq" id="WP_070396795.1">
    <property type="nucleotide sequence ID" value="NZ_CP017599.1"/>
</dbReference>
<dbReference type="Proteomes" id="UP000177870">
    <property type="component" value="Chromosome"/>
</dbReference>
<dbReference type="InterPro" id="IPR029028">
    <property type="entry name" value="Alpha/beta_knot_MTases"/>
</dbReference>
<dbReference type="InterPro" id="IPR053888">
    <property type="entry name" value="MRM3-like_sub_bind"/>
</dbReference>
<dbReference type="SMART" id="SM00967">
    <property type="entry name" value="SpoU_sub_bind"/>
    <property type="match status" value="1"/>
</dbReference>
<dbReference type="SUPFAM" id="SSF55315">
    <property type="entry name" value="L30e-like"/>
    <property type="match status" value="1"/>
</dbReference>
<sequence>MLSSTKNPLVKEIRKLHRVKGRRQQDLFLLEGTHLLAEACAVDYPLVTLCYTPEWLEAHPQLSQDASVRSQRVEVVSQSVLKAIATTVEPDGVVATATRLPLSPKPLNSLSLGLALETIQDPGNLGTIIRTAVAAGAEGLWLSSDSVELDNPKVLRASVGQWFRLPMAVTPDLPTLVAQAQAQGIQVVATVPDAKVSYWEIDWRCPSLILLGNEAAGLKEELVKTADQQVKIPLMPGVESLNVAIAAALMLYEAKRQRF</sequence>
<dbReference type="AlphaFoldDB" id="A0A1D8U3E9"/>
<protein>
    <submittedName>
        <fullName evidence="5">rRNA methyltransferase</fullName>
    </submittedName>
</protein>
<dbReference type="GO" id="GO:0006396">
    <property type="term" value="P:RNA processing"/>
    <property type="evidence" value="ECO:0007669"/>
    <property type="project" value="InterPro"/>
</dbReference>
<reference evidence="6" key="1">
    <citation type="submission" date="2016-10" db="EMBL/GenBank/DDBJ databases">
        <title>Comparative genomics uncovers the prolific and rare metabolic potential of the cyanobacterial genus Moorea.</title>
        <authorList>
            <person name="Leao T."/>
            <person name="Castelao G."/>
            <person name="Korobeynikov A."/>
            <person name="Monroe E.A."/>
            <person name="Podell S."/>
            <person name="Glukhov E."/>
            <person name="Allen E."/>
            <person name="Gerwick W.H."/>
            <person name="Gerwick L."/>
        </authorList>
    </citation>
    <scope>NUCLEOTIDE SEQUENCE [LARGE SCALE GENOMIC DNA]</scope>
    <source>
        <strain evidence="6">PAL-8-15-08-1</strain>
    </source>
</reference>
<dbReference type="PANTHER" id="PTHR43191:SF2">
    <property type="entry name" value="RRNA METHYLTRANSFERASE 3, MITOCHONDRIAL"/>
    <property type="match status" value="1"/>
</dbReference>
<dbReference type="GO" id="GO:0003723">
    <property type="term" value="F:RNA binding"/>
    <property type="evidence" value="ECO:0007669"/>
    <property type="project" value="InterPro"/>
</dbReference>
<evidence type="ECO:0000256" key="2">
    <source>
        <dbReference type="ARBA" id="ARBA00022603"/>
    </source>
</evidence>
<dbReference type="OrthoDB" id="9794400at2"/>
<dbReference type="Pfam" id="PF22435">
    <property type="entry name" value="MRM3-like_sub_bind"/>
    <property type="match status" value="1"/>
</dbReference>
<evidence type="ECO:0000313" key="6">
    <source>
        <dbReference type="Proteomes" id="UP000177870"/>
    </source>
</evidence>
<dbReference type="Gene3D" id="3.40.1280.10">
    <property type="match status" value="1"/>
</dbReference>
<dbReference type="InterPro" id="IPR029064">
    <property type="entry name" value="Ribosomal_eL30-like_sf"/>
</dbReference>
<gene>
    <name evidence="5" type="ORF">BJP34_20930</name>
</gene>
<accession>A0A1D8U3E9</accession>
<dbReference type="SUPFAM" id="SSF75217">
    <property type="entry name" value="alpha/beta knot"/>
    <property type="match status" value="1"/>
</dbReference>
<dbReference type="PANTHER" id="PTHR43191">
    <property type="entry name" value="RRNA METHYLTRANSFERASE 3"/>
    <property type="match status" value="1"/>
</dbReference>
<dbReference type="Pfam" id="PF00588">
    <property type="entry name" value="SpoU_methylase"/>
    <property type="match status" value="1"/>
</dbReference>
<dbReference type="STRING" id="1458985.BJP34_20930"/>
<feature type="domain" description="RNA 2-O ribose methyltransferase substrate binding" evidence="4">
    <location>
        <begin position="29"/>
        <end position="103"/>
    </location>
</feature>
<evidence type="ECO:0000256" key="3">
    <source>
        <dbReference type="ARBA" id="ARBA00022679"/>
    </source>
</evidence>
<dbReference type="InterPro" id="IPR001537">
    <property type="entry name" value="SpoU_MeTrfase"/>
</dbReference>
<keyword evidence="3 5" id="KW-0808">Transferase</keyword>
<dbReference type="EMBL" id="CP017599">
    <property type="protein sequence ID" value="AOX04437.1"/>
    <property type="molecule type" value="Genomic_DNA"/>
</dbReference>
<dbReference type="GO" id="GO:0032259">
    <property type="term" value="P:methylation"/>
    <property type="evidence" value="ECO:0007669"/>
    <property type="project" value="UniProtKB-KW"/>
</dbReference>
<evidence type="ECO:0000259" key="4">
    <source>
        <dbReference type="SMART" id="SM00967"/>
    </source>
</evidence>
<keyword evidence="2 5" id="KW-0489">Methyltransferase</keyword>
<dbReference type="GO" id="GO:0005737">
    <property type="term" value="C:cytoplasm"/>
    <property type="evidence" value="ECO:0007669"/>
    <property type="project" value="UniProtKB-ARBA"/>
</dbReference>
<evidence type="ECO:0000313" key="5">
    <source>
        <dbReference type="EMBL" id="AOX04437.1"/>
    </source>
</evidence>
<proteinExistence type="inferred from homology"/>
<dbReference type="KEGG" id="mpro:BJP34_20930"/>
<dbReference type="CDD" id="cd18095">
    <property type="entry name" value="SpoU-like_rRNA-MTase"/>
    <property type="match status" value="1"/>
</dbReference>
<dbReference type="Gene3D" id="3.30.1330.30">
    <property type="match status" value="1"/>
</dbReference>
<organism evidence="5 6">
    <name type="scientific">Moorena producens PAL-8-15-08-1</name>
    <dbReference type="NCBI Taxonomy" id="1458985"/>
    <lineage>
        <taxon>Bacteria</taxon>
        <taxon>Bacillati</taxon>
        <taxon>Cyanobacteriota</taxon>
        <taxon>Cyanophyceae</taxon>
        <taxon>Coleofasciculales</taxon>
        <taxon>Coleofasciculaceae</taxon>
        <taxon>Moorena</taxon>
    </lineage>
</organism>
<dbReference type="InterPro" id="IPR029026">
    <property type="entry name" value="tRNA_m1G_MTases_N"/>
</dbReference>
<dbReference type="InterPro" id="IPR051259">
    <property type="entry name" value="rRNA_Methyltransferase"/>
</dbReference>
<name>A0A1D8U3E9_9CYAN</name>
<comment type="similarity">
    <text evidence="1">Belongs to the class IV-like SAM-binding methyltransferase superfamily. RNA methyltransferase TrmH family.</text>
</comment>
<dbReference type="InterPro" id="IPR013123">
    <property type="entry name" value="SpoU_subst-bd"/>
</dbReference>
<dbReference type="GO" id="GO:0008173">
    <property type="term" value="F:RNA methyltransferase activity"/>
    <property type="evidence" value="ECO:0007669"/>
    <property type="project" value="InterPro"/>
</dbReference>